<sequence>MATAVAELVRLSLITFLLTSHSLCLTANPATTSTVTKPKRFVTKLIHHDSALSPYYNPNASIRDIVSRLVKSSAARFTYLKAKSTNAFVMDDTRAGVVPEKSATEFMANFSFGEPPVPQLLAMDTGSNLLWVHCLPCTKCFKQSNPIFDPSKSSTYKTLPCASPDCIQSSPGDKCDSSNNCIFLQKYLDGTAAAGLMATEKLTFETSDEGLSPVSDAVFGCAHESIADYDGQISGVLGLGPSEISLTTKLGSKFSYCIGSIRDPNYPHNQLIFGEGTKIEGAATPLELYNELYYLTLEGISLGQSRLQIDPKVFTRSPSGTGGTVIDSGTTLSFVVKSAYDVLSAEVQKLANGILERVQDPDTPTALCYKGTIDRDLVGFPGATFHLAGGVDLFLDKTSLFQVTGENEFCLAVQMLEGMGEGLNVIGILAQQNYNVAYDIAAEKVYFQYIDCELLEN</sequence>
<dbReference type="Pfam" id="PF14543">
    <property type="entry name" value="TAXi_N"/>
    <property type="match status" value="1"/>
</dbReference>
<dbReference type="EC" id="3.4.23.12" evidence="8"/>
<dbReference type="InterPro" id="IPR034161">
    <property type="entry name" value="Pepsin-like_plant"/>
</dbReference>
<dbReference type="Proteomes" id="UP000238479">
    <property type="component" value="Chromosome 4"/>
</dbReference>
<accession>A0A2P6QSN9</accession>
<evidence type="ECO:0000256" key="4">
    <source>
        <dbReference type="ARBA" id="ARBA00022801"/>
    </source>
</evidence>
<feature type="domain" description="Peptidase A1" evidence="7">
    <location>
        <begin position="106"/>
        <end position="448"/>
    </location>
</feature>
<dbReference type="InterPro" id="IPR032799">
    <property type="entry name" value="TAXi_C"/>
</dbReference>
<dbReference type="GO" id="GO:0004190">
    <property type="term" value="F:aspartic-type endopeptidase activity"/>
    <property type="evidence" value="ECO:0007669"/>
    <property type="project" value="UniProtKB-KW"/>
</dbReference>
<organism evidence="8 9">
    <name type="scientific">Rosa chinensis</name>
    <name type="common">China rose</name>
    <dbReference type="NCBI Taxonomy" id="74649"/>
    <lineage>
        <taxon>Eukaryota</taxon>
        <taxon>Viridiplantae</taxon>
        <taxon>Streptophyta</taxon>
        <taxon>Embryophyta</taxon>
        <taxon>Tracheophyta</taxon>
        <taxon>Spermatophyta</taxon>
        <taxon>Magnoliopsida</taxon>
        <taxon>eudicotyledons</taxon>
        <taxon>Gunneridae</taxon>
        <taxon>Pentapetalae</taxon>
        <taxon>rosids</taxon>
        <taxon>fabids</taxon>
        <taxon>Rosales</taxon>
        <taxon>Rosaceae</taxon>
        <taxon>Rosoideae</taxon>
        <taxon>Rosoideae incertae sedis</taxon>
        <taxon>Rosa</taxon>
    </lineage>
</organism>
<comment type="caution">
    <text evidence="8">The sequence shown here is derived from an EMBL/GenBank/DDBJ whole genome shotgun (WGS) entry which is preliminary data.</text>
</comment>
<evidence type="ECO:0000256" key="2">
    <source>
        <dbReference type="ARBA" id="ARBA00022670"/>
    </source>
</evidence>
<dbReference type="SUPFAM" id="SSF50630">
    <property type="entry name" value="Acid proteases"/>
    <property type="match status" value="1"/>
</dbReference>
<dbReference type="Gramene" id="PRQ37202">
    <property type="protein sequence ID" value="PRQ37202"/>
    <property type="gene ID" value="RchiOBHm_Chr4g0399921"/>
</dbReference>
<dbReference type="GO" id="GO:0005576">
    <property type="term" value="C:extracellular region"/>
    <property type="evidence" value="ECO:0007669"/>
    <property type="project" value="TreeGrafter"/>
</dbReference>
<dbReference type="Pfam" id="PF14541">
    <property type="entry name" value="TAXi_C"/>
    <property type="match status" value="1"/>
</dbReference>
<evidence type="ECO:0000256" key="6">
    <source>
        <dbReference type="SAM" id="SignalP"/>
    </source>
</evidence>
<keyword evidence="9" id="KW-1185">Reference proteome</keyword>
<keyword evidence="4 8" id="KW-0378">Hydrolase</keyword>
<dbReference type="FunFam" id="2.40.70.10:FF:000033">
    <property type="entry name" value="Aspartyl protease family protein"/>
    <property type="match status" value="1"/>
</dbReference>
<dbReference type="EMBL" id="PDCK01000042">
    <property type="protein sequence ID" value="PRQ37202.1"/>
    <property type="molecule type" value="Genomic_DNA"/>
</dbReference>
<dbReference type="PANTHER" id="PTHR47967:SF14">
    <property type="entry name" value="EUKARYOTIC ASPARTYL PROTEASE FAMILY PROTEIN"/>
    <property type="match status" value="1"/>
</dbReference>
<reference evidence="8 9" key="1">
    <citation type="journal article" date="2018" name="Nat. Genet.">
        <title>The Rosa genome provides new insights in the design of modern roses.</title>
        <authorList>
            <person name="Bendahmane M."/>
        </authorList>
    </citation>
    <scope>NUCLEOTIDE SEQUENCE [LARGE SCALE GENOMIC DNA]</scope>
    <source>
        <strain evidence="9">cv. Old Blush</strain>
    </source>
</reference>
<evidence type="ECO:0000313" key="8">
    <source>
        <dbReference type="EMBL" id="PRQ37202.1"/>
    </source>
</evidence>
<dbReference type="GO" id="GO:0006508">
    <property type="term" value="P:proteolysis"/>
    <property type="evidence" value="ECO:0007669"/>
    <property type="project" value="UniProtKB-KW"/>
</dbReference>
<evidence type="ECO:0000259" key="7">
    <source>
        <dbReference type="PROSITE" id="PS51767"/>
    </source>
</evidence>
<dbReference type="AlphaFoldDB" id="A0A2P6QSN9"/>
<evidence type="ECO:0000256" key="5">
    <source>
        <dbReference type="ARBA" id="ARBA00023180"/>
    </source>
</evidence>
<dbReference type="PANTHER" id="PTHR47967">
    <property type="entry name" value="OS07G0603500 PROTEIN-RELATED"/>
    <property type="match status" value="1"/>
</dbReference>
<keyword evidence="5" id="KW-0325">Glycoprotein</keyword>
<dbReference type="OMA" id="CLPCKCY"/>
<feature type="signal peptide" evidence="6">
    <location>
        <begin position="1"/>
        <end position="26"/>
    </location>
</feature>
<feature type="chain" id="PRO_5015146664" evidence="6">
    <location>
        <begin position="27"/>
        <end position="457"/>
    </location>
</feature>
<name>A0A2P6QSN9_ROSCH</name>
<dbReference type="Gene3D" id="2.40.70.10">
    <property type="entry name" value="Acid Proteases"/>
    <property type="match status" value="2"/>
</dbReference>
<dbReference type="InterPro" id="IPR033121">
    <property type="entry name" value="PEPTIDASE_A1"/>
</dbReference>
<dbReference type="CDD" id="cd05476">
    <property type="entry name" value="pepsin_A_like_plant"/>
    <property type="match status" value="1"/>
</dbReference>
<dbReference type="OrthoDB" id="2747330at2759"/>
<dbReference type="InterPro" id="IPR051708">
    <property type="entry name" value="Plant_Aspart_Prot_A1"/>
</dbReference>
<evidence type="ECO:0000256" key="3">
    <source>
        <dbReference type="ARBA" id="ARBA00022750"/>
    </source>
</evidence>
<protein>
    <submittedName>
        <fullName evidence="8">Putative nepenthesin</fullName>
        <ecNumber evidence="8">3.4.23.12</ecNumber>
    </submittedName>
</protein>
<keyword evidence="6" id="KW-0732">Signal</keyword>
<comment type="similarity">
    <text evidence="1">Belongs to the peptidase A1 family.</text>
</comment>
<evidence type="ECO:0000256" key="1">
    <source>
        <dbReference type="ARBA" id="ARBA00007447"/>
    </source>
</evidence>
<dbReference type="PROSITE" id="PS51767">
    <property type="entry name" value="PEPTIDASE_A1"/>
    <property type="match status" value="1"/>
</dbReference>
<gene>
    <name evidence="8" type="ORF">RchiOBHm_Chr4g0399921</name>
</gene>
<dbReference type="InterPro" id="IPR021109">
    <property type="entry name" value="Peptidase_aspartic_dom_sf"/>
</dbReference>
<keyword evidence="3" id="KW-0064">Aspartyl protease</keyword>
<keyword evidence="2" id="KW-0645">Protease</keyword>
<dbReference type="InterPro" id="IPR032861">
    <property type="entry name" value="TAXi_N"/>
</dbReference>
<evidence type="ECO:0000313" key="9">
    <source>
        <dbReference type="Proteomes" id="UP000238479"/>
    </source>
</evidence>
<proteinExistence type="inferred from homology"/>